<evidence type="ECO:0000256" key="3">
    <source>
        <dbReference type="PROSITE-ProRule" id="PRU01191"/>
    </source>
</evidence>
<keyword evidence="5" id="KW-1185">Reference proteome</keyword>
<dbReference type="AlphaFoldDB" id="A0A8X7THK0"/>
<dbReference type="Proteomes" id="UP000886595">
    <property type="component" value="Unassembled WGS sequence"/>
</dbReference>
<keyword evidence="1" id="KW-0805">Transcription regulation</keyword>
<comment type="caution">
    <text evidence="4">The sequence shown here is derived from an EMBL/GenBank/DDBJ whole genome shotgun (WGS) entry which is preliminary data.</text>
</comment>
<evidence type="ECO:0000256" key="1">
    <source>
        <dbReference type="ARBA" id="ARBA00023015"/>
    </source>
</evidence>
<dbReference type="InterPro" id="IPR005202">
    <property type="entry name" value="TF_GRAS"/>
</dbReference>
<evidence type="ECO:0000313" key="4">
    <source>
        <dbReference type="EMBL" id="KAG2242265.1"/>
    </source>
</evidence>
<dbReference type="EMBL" id="JAAMPC010000563">
    <property type="protein sequence ID" value="KAG2242265.1"/>
    <property type="molecule type" value="Genomic_DNA"/>
</dbReference>
<dbReference type="PROSITE" id="PS50985">
    <property type="entry name" value="GRAS"/>
    <property type="match status" value="1"/>
</dbReference>
<reference evidence="4 5" key="1">
    <citation type="submission" date="2020-02" db="EMBL/GenBank/DDBJ databases">
        <authorList>
            <person name="Ma Q."/>
            <person name="Huang Y."/>
            <person name="Song X."/>
            <person name="Pei D."/>
        </authorList>
    </citation>
    <scope>NUCLEOTIDE SEQUENCE [LARGE SCALE GENOMIC DNA]</scope>
    <source>
        <strain evidence="4">Sxm20200214</strain>
        <tissue evidence="4">Leaf</tissue>
    </source>
</reference>
<dbReference type="Pfam" id="PF03514">
    <property type="entry name" value="GRAS"/>
    <property type="match status" value="1"/>
</dbReference>
<evidence type="ECO:0000256" key="2">
    <source>
        <dbReference type="ARBA" id="ARBA00023163"/>
    </source>
</evidence>
<comment type="caution">
    <text evidence="3">Lacks conserved residue(s) required for the propagation of feature annotation.</text>
</comment>
<gene>
    <name evidence="4" type="ORF">Bca52824_095894</name>
</gene>
<accession>A0A8X7THK0</accession>
<comment type="similarity">
    <text evidence="3">Belongs to the GRAS family.</text>
</comment>
<proteinExistence type="inferred from homology"/>
<name>A0A8X7THK0_BRACI</name>
<sequence>MSCVPWMDWDLIMKELEVDDDSAPYQLPGFPDQIQPSDFDSSHVYAGPNQITEYGFNSLDSVDNGGFDYIEDLIRVVDCVVSDDLQLAHVVLSRLNQRLRSPAGRPLQRAAFYFKEALSSILTGTNRNQTRLSSTWSDIVQKIQAIKEFSGYQTPWMGRALVATSAWLF</sequence>
<dbReference type="OrthoDB" id="764992at2759"/>
<protein>
    <submittedName>
        <fullName evidence="4">Uncharacterized protein</fullName>
    </submittedName>
</protein>
<organism evidence="4 5">
    <name type="scientific">Brassica carinata</name>
    <name type="common">Ethiopian mustard</name>
    <name type="synonym">Abyssinian cabbage</name>
    <dbReference type="NCBI Taxonomy" id="52824"/>
    <lineage>
        <taxon>Eukaryota</taxon>
        <taxon>Viridiplantae</taxon>
        <taxon>Streptophyta</taxon>
        <taxon>Embryophyta</taxon>
        <taxon>Tracheophyta</taxon>
        <taxon>Spermatophyta</taxon>
        <taxon>Magnoliopsida</taxon>
        <taxon>eudicotyledons</taxon>
        <taxon>Gunneridae</taxon>
        <taxon>Pentapetalae</taxon>
        <taxon>rosids</taxon>
        <taxon>malvids</taxon>
        <taxon>Brassicales</taxon>
        <taxon>Brassicaceae</taxon>
        <taxon>Brassiceae</taxon>
        <taxon>Brassica</taxon>
    </lineage>
</organism>
<keyword evidence="2" id="KW-0804">Transcription</keyword>
<evidence type="ECO:0000313" key="5">
    <source>
        <dbReference type="Proteomes" id="UP000886595"/>
    </source>
</evidence>